<feature type="domain" description="Acyl-CoA thioesterase-like C-terminal" evidence="2">
    <location>
        <begin position="120"/>
        <end position="262"/>
    </location>
</feature>
<dbReference type="RefSeq" id="WP_165235529.1">
    <property type="nucleotide sequence ID" value="NZ_CP049257.1"/>
</dbReference>
<dbReference type="Pfam" id="PF20789">
    <property type="entry name" value="4HBT_3C"/>
    <property type="match status" value="1"/>
</dbReference>
<organism evidence="3 4">
    <name type="scientific">Nocardioides anomalus</name>
    <dbReference type="NCBI Taxonomy" id="2712223"/>
    <lineage>
        <taxon>Bacteria</taxon>
        <taxon>Bacillati</taxon>
        <taxon>Actinomycetota</taxon>
        <taxon>Actinomycetes</taxon>
        <taxon>Propionibacteriales</taxon>
        <taxon>Nocardioidaceae</taxon>
        <taxon>Nocardioides</taxon>
    </lineage>
</organism>
<dbReference type="SUPFAM" id="SSF54637">
    <property type="entry name" value="Thioesterase/thiol ester dehydrase-isomerase"/>
    <property type="match status" value="2"/>
</dbReference>
<sequence>MNLPEAYYLPVGDDTFESTAATTSPWDLAAQHGGPPSALLARAVDRTTDDPGFTIARLTVDMLGAIPQGRVRTEAEVVRPGRRVEMVAARLYVDERLACTATAWRVREDRESTRHLVEPPAELPPLPEAEETAFFEGVPPEWGYGPSVDWRFVEGGFAGPATGRARLWTRVRIPLVAGEETAPLHRLVVVADSTNGVSARLPLQEWWSIPNTLTVTVERVPDEEWMFLDAATDLSPHGRGAAHATMSDRHGVLAHVAQPLLVSPR</sequence>
<dbReference type="KEGG" id="nano:G5V58_17450"/>
<evidence type="ECO:0000313" key="3">
    <source>
        <dbReference type="EMBL" id="QIG44324.1"/>
    </source>
</evidence>
<evidence type="ECO:0000313" key="4">
    <source>
        <dbReference type="Proteomes" id="UP000502996"/>
    </source>
</evidence>
<evidence type="ECO:0000259" key="2">
    <source>
        <dbReference type="Pfam" id="PF20789"/>
    </source>
</evidence>
<dbReference type="AlphaFoldDB" id="A0A6G6WGG4"/>
<dbReference type="InterPro" id="IPR049449">
    <property type="entry name" value="TesB_ACOT8-like_N"/>
</dbReference>
<dbReference type="InterPro" id="IPR049450">
    <property type="entry name" value="ACOT8-like_C"/>
</dbReference>
<dbReference type="Pfam" id="PF13622">
    <property type="entry name" value="4HBT_3"/>
    <property type="match status" value="1"/>
</dbReference>
<dbReference type="Proteomes" id="UP000502996">
    <property type="component" value="Chromosome"/>
</dbReference>
<proteinExistence type="predicted"/>
<reference evidence="3 4" key="1">
    <citation type="submission" date="2020-02" db="EMBL/GenBank/DDBJ databases">
        <title>Full genome sequence of Nocardioides sp. R-3366.</title>
        <authorList>
            <person name="Im W.-T."/>
        </authorList>
    </citation>
    <scope>NUCLEOTIDE SEQUENCE [LARGE SCALE GENOMIC DNA]</scope>
    <source>
        <strain evidence="3 4">R-3366</strain>
    </source>
</reference>
<dbReference type="InterPro" id="IPR042171">
    <property type="entry name" value="Acyl-CoA_hotdog"/>
</dbReference>
<feature type="domain" description="Acyl-CoA thioesterase-like N-terminal HotDog" evidence="1">
    <location>
        <begin position="23"/>
        <end position="105"/>
    </location>
</feature>
<gene>
    <name evidence="3" type="ORF">G5V58_17450</name>
</gene>
<dbReference type="InterPro" id="IPR029069">
    <property type="entry name" value="HotDog_dom_sf"/>
</dbReference>
<evidence type="ECO:0000259" key="1">
    <source>
        <dbReference type="Pfam" id="PF13622"/>
    </source>
</evidence>
<keyword evidence="4" id="KW-1185">Reference proteome</keyword>
<dbReference type="Gene3D" id="2.40.160.210">
    <property type="entry name" value="Acyl-CoA thioesterase, double hotdog domain"/>
    <property type="match status" value="1"/>
</dbReference>
<dbReference type="EMBL" id="CP049257">
    <property type="protein sequence ID" value="QIG44324.1"/>
    <property type="molecule type" value="Genomic_DNA"/>
</dbReference>
<accession>A0A6G6WGG4</accession>
<name>A0A6G6WGG4_9ACTN</name>
<protein>
    <submittedName>
        <fullName evidence="3">Thioesterase family protein</fullName>
    </submittedName>
</protein>